<reference evidence="1" key="1">
    <citation type="journal article" date="2023" name="Plant J.">
        <title>Genome sequences and population genomics provide insights into the demographic history, inbreeding, and mutation load of two 'living fossil' tree species of Dipteronia.</title>
        <authorList>
            <person name="Feng Y."/>
            <person name="Comes H.P."/>
            <person name="Chen J."/>
            <person name="Zhu S."/>
            <person name="Lu R."/>
            <person name="Zhang X."/>
            <person name="Li P."/>
            <person name="Qiu J."/>
            <person name="Olsen K.M."/>
            <person name="Qiu Y."/>
        </authorList>
    </citation>
    <scope>NUCLEOTIDE SEQUENCE</scope>
    <source>
        <strain evidence="1">KIB01</strain>
    </source>
</reference>
<organism evidence="1 2">
    <name type="scientific">Dipteronia dyeriana</name>
    <dbReference type="NCBI Taxonomy" id="168575"/>
    <lineage>
        <taxon>Eukaryota</taxon>
        <taxon>Viridiplantae</taxon>
        <taxon>Streptophyta</taxon>
        <taxon>Embryophyta</taxon>
        <taxon>Tracheophyta</taxon>
        <taxon>Spermatophyta</taxon>
        <taxon>Magnoliopsida</taxon>
        <taxon>eudicotyledons</taxon>
        <taxon>Gunneridae</taxon>
        <taxon>Pentapetalae</taxon>
        <taxon>rosids</taxon>
        <taxon>malvids</taxon>
        <taxon>Sapindales</taxon>
        <taxon>Sapindaceae</taxon>
        <taxon>Hippocastanoideae</taxon>
        <taxon>Acereae</taxon>
        <taxon>Dipteronia</taxon>
    </lineage>
</organism>
<comment type="caution">
    <text evidence="1">The sequence shown here is derived from an EMBL/GenBank/DDBJ whole genome shotgun (WGS) entry which is preliminary data.</text>
</comment>
<keyword evidence="2" id="KW-1185">Reference proteome</keyword>
<accession>A0AAD9U3P7</accession>
<sequence length="85" mass="9644">MSYRVIGFHDPELMELVQVIGLKDMAGRERERRGPGVFKQLHFLQDLGALGSTHRPQQSNKLGNGSRLFTNYDAGMRLGGWEQEN</sequence>
<evidence type="ECO:0000313" key="1">
    <source>
        <dbReference type="EMBL" id="KAK2647375.1"/>
    </source>
</evidence>
<evidence type="ECO:0000313" key="2">
    <source>
        <dbReference type="Proteomes" id="UP001280121"/>
    </source>
</evidence>
<dbReference type="Proteomes" id="UP001280121">
    <property type="component" value="Unassembled WGS sequence"/>
</dbReference>
<proteinExistence type="predicted"/>
<protein>
    <submittedName>
        <fullName evidence="1">Uncharacterized protein</fullName>
    </submittedName>
</protein>
<dbReference type="AlphaFoldDB" id="A0AAD9U3P7"/>
<name>A0AAD9U3P7_9ROSI</name>
<dbReference type="EMBL" id="JANJYI010000005">
    <property type="protein sequence ID" value="KAK2647375.1"/>
    <property type="molecule type" value="Genomic_DNA"/>
</dbReference>
<gene>
    <name evidence="1" type="ORF">Ddye_014864</name>
</gene>